<evidence type="ECO:0000256" key="3">
    <source>
        <dbReference type="ARBA" id="ARBA00022777"/>
    </source>
</evidence>
<organism evidence="8 9">
    <name type="scientific">Cymbomonas tetramitiformis</name>
    <dbReference type="NCBI Taxonomy" id="36881"/>
    <lineage>
        <taxon>Eukaryota</taxon>
        <taxon>Viridiplantae</taxon>
        <taxon>Chlorophyta</taxon>
        <taxon>Pyramimonadophyceae</taxon>
        <taxon>Pyramimonadales</taxon>
        <taxon>Pyramimonadaceae</taxon>
        <taxon>Cymbomonas</taxon>
    </lineage>
</organism>
<keyword evidence="1" id="KW-0808">Transferase</keyword>
<keyword evidence="9" id="KW-1185">Reference proteome</keyword>
<dbReference type="InterPro" id="IPR011009">
    <property type="entry name" value="Kinase-like_dom_sf"/>
</dbReference>
<evidence type="ECO:0000313" key="9">
    <source>
        <dbReference type="Proteomes" id="UP001190700"/>
    </source>
</evidence>
<feature type="binding site" evidence="5">
    <location>
        <position position="115"/>
    </location>
    <ligand>
        <name>ATP</name>
        <dbReference type="ChEBI" id="CHEBI:30616"/>
    </ligand>
</feature>
<dbReference type="EMBL" id="LGRX02011037">
    <property type="protein sequence ID" value="KAK3269343.1"/>
    <property type="molecule type" value="Genomic_DNA"/>
</dbReference>
<dbReference type="InterPro" id="IPR008271">
    <property type="entry name" value="Ser/Thr_kinase_AS"/>
</dbReference>
<proteinExistence type="inferred from homology"/>
<evidence type="ECO:0000256" key="2">
    <source>
        <dbReference type="ARBA" id="ARBA00022741"/>
    </source>
</evidence>
<evidence type="ECO:0000256" key="6">
    <source>
        <dbReference type="RuleBase" id="RU000304"/>
    </source>
</evidence>
<protein>
    <recommendedName>
        <fullName evidence="7">Protein kinase domain-containing protein</fullName>
    </recommendedName>
</protein>
<sequence>MSHTSRWSWLRDFAKVLCDAVRNGCSHPTLRIFRCSFKGHPSTKQVVHGPDDADMCVSEYDGVAPRAFFFAQRRYVLAADCSKLGGGAYGEVYCFVRDESTETRAIQTPTRLAMKISRCDDKDAILRECLDTTMLHDTSDRFVAIVPSKPLRISTGDAGSVLYDARIARDARGVFSSYCVMPTCVCDLHTFIQHDAHRARMLQLGEVGLLRILKTVLHSMRFLDDMGMIYADLKLSNILVRCIDSNGLPVCELGDVGSIASKRVAHKLLSTFPSPEYYTDGCETPQRLWSVAAFISEYSVNVHDSTHMKGPLYRGMTHVTRGSLAHSRDIARILRWNMQIMELSLPHSWKLVQKLHSICTGQDDSLSNPRLSDLIEIIEKEDDTKKKQNDGCQSMVTHRTILTRCMS</sequence>
<dbReference type="AlphaFoldDB" id="A0AAE0L275"/>
<dbReference type="Gene3D" id="1.10.510.10">
    <property type="entry name" value="Transferase(Phosphotransferase) domain 1"/>
    <property type="match status" value="1"/>
</dbReference>
<dbReference type="Proteomes" id="UP001190700">
    <property type="component" value="Unassembled WGS sequence"/>
</dbReference>
<evidence type="ECO:0000313" key="8">
    <source>
        <dbReference type="EMBL" id="KAK3269343.1"/>
    </source>
</evidence>
<comment type="similarity">
    <text evidence="6">Belongs to the protein kinase superfamily.</text>
</comment>
<comment type="caution">
    <text evidence="8">The sequence shown here is derived from an EMBL/GenBank/DDBJ whole genome shotgun (WGS) entry which is preliminary data.</text>
</comment>
<dbReference type="InterPro" id="IPR017441">
    <property type="entry name" value="Protein_kinase_ATP_BS"/>
</dbReference>
<dbReference type="GO" id="GO:0004674">
    <property type="term" value="F:protein serine/threonine kinase activity"/>
    <property type="evidence" value="ECO:0007669"/>
    <property type="project" value="UniProtKB-KW"/>
</dbReference>
<evidence type="ECO:0000256" key="4">
    <source>
        <dbReference type="ARBA" id="ARBA00022840"/>
    </source>
</evidence>
<evidence type="ECO:0000259" key="7">
    <source>
        <dbReference type="PROSITE" id="PS50011"/>
    </source>
</evidence>
<dbReference type="PROSITE" id="PS00108">
    <property type="entry name" value="PROTEIN_KINASE_ST"/>
    <property type="match status" value="1"/>
</dbReference>
<dbReference type="PROSITE" id="PS50011">
    <property type="entry name" value="PROTEIN_KINASE_DOM"/>
    <property type="match status" value="1"/>
</dbReference>
<evidence type="ECO:0000256" key="5">
    <source>
        <dbReference type="PROSITE-ProRule" id="PRU10141"/>
    </source>
</evidence>
<dbReference type="SUPFAM" id="SSF56112">
    <property type="entry name" value="Protein kinase-like (PK-like)"/>
    <property type="match status" value="1"/>
</dbReference>
<gene>
    <name evidence="8" type="ORF">CYMTET_22206</name>
</gene>
<dbReference type="InterPro" id="IPR000719">
    <property type="entry name" value="Prot_kinase_dom"/>
</dbReference>
<keyword evidence="6" id="KW-0723">Serine/threonine-protein kinase</keyword>
<name>A0AAE0L275_9CHLO</name>
<dbReference type="PROSITE" id="PS00107">
    <property type="entry name" value="PROTEIN_KINASE_ATP"/>
    <property type="match status" value="1"/>
</dbReference>
<feature type="domain" description="Protein kinase" evidence="7">
    <location>
        <begin position="78"/>
        <end position="401"/>
    </location>
</feature>
<accession>A0AAE0L275</accession>
<reference evidence="8 9" key="1">
    <citation type="journal article" date="2015" name="Genome Biol. Evol.">
        <title>Comparative Genomics of a Bacterivorous Green Alga Reveals Evolutionary Causalities and Consequences of Phago-Mixotrophic Mode of Nutrition.</title>
        <authorList>
            <person name="Burns J.A."/>
            <person name="Paasch A."/>
            <person name="Narechania A."/>
            <person name="Kim E."/>
        </authorList>
    </citation>
    <scope>NUCLEOTIDE SEQUENCE [LARGE SCALE GENOMIC DNA]</scope>
    <source>
        <strain evidence="8 9">PLY_AMNH</strain>
    </source>
</reference>
<evidence type="ECO:0000256" key="1">
    <source>
        <dbReference type="ARBA" id="ARBA00022679"/>
    </source>
</evidence>
<keyword evidence="4 5" id="KW-0067">ATP-binding</keyword>
<keyword evidence="2 5" id="KW-0547">Nucleotide-binding</keyword>
<dbReference type="GO" id="GO:0005524">
    <property type="term" value="F:ATP binding"/>
    <property type="evidence" value="ECO:0007669"/>
    <property type="project" value="UniProtKB-UniRule"/>
</dbReference>
<keyword evidence="3" id="KW-0418">Kinase</keyword>